<sequence>MTMGPASTAGPYFLTHTKTLRRLSGRVCPDHPSGHIFAERRRNCYYALIEIPLLVTTIVAEEFCHQHWRRLWENPFFSVNPITSNCKDDFTLKESFFRQRWRRLLRVAGQHGKTTARKRTVDANFAPRNKETQGRKQCLEDPRLFPTSALSAEEGSLSQPGSSIPPRGEPNPQGA</sequence>
<gene>
    <name evidence="2" type="ORF">CK203_046312</name>
</gene>
<evidence type="ECO:0000313" key="3">
    <source>
        <dbReference type="Proteomes" id="UP000288805"/>
    </source>
</evidence>
<feature type="region of interest" description="Disordered" evidence="1">
    <location>
        <begin position="149"/>
        <end position="175"/>
    </location>
</feature>
<protein>
    <submittedName>
        <fullName evidence="2">Uncharacterized protein</fullName>
    </submittedName>
</protein>
<name>A0A438FW42_VITVI</name>
<dbReference type="AlphaFoldDB" id="A0A438FW42"/>
<organism evidence="2 3">
    <name type="scientific">Vitis vinifera</name>
    <name type="common">Grape</name>
    <dbReference type="NCBI Taxonomy" id="29760"/>
    <lineage>
        <taxon>Eukaryota</taxon>
        <taxon>Viridiplantae</taxon>
        <taxon>Streptophyta</taxon>
        <taxon>Embryophyta</taxon>
        <taxon>Tracheophyta</taxon>
        <taxon>Spermatophyta</taxon>
        <taxon>Magnoliopsida</taxon>
        <taxon>eudicotyledons</taxon>
        <taxon>Gunneridae</taxon>
        <taxon>Pentapetalae</taxon>
        <taxon>rosids</taxon>
        <taxon>Vitales</taxon>
        <taxon>Vitaceae</taxon>
        <taxon>Viteae</taxon>
        <taxon>Vitis</taxon>
    </lineage>
</organism>
<accession>A0A438FW42</accession>
<dbReference type="EMBL" id="QGNW01000724">
    <property type="protein sequence ID" value="RVW64183.1"/>
    <property type="molecule type" value="Genomic_DNA"/>
</dbReference>
<evidence type="ECO:0000313" key="2">
    <source>
        <dbReference type="EMBL" id="RVW64183.1"/>
    </source>
</evidence>
<reference evidence="2 3" key="1">
    <citation type="journal article" date="2018" name="PLoS Genet.">
        <title>Population sequencing reveals clonal diversity and ancestral inbreeding in the grapevine cultivar Chardonnay.</title>
        <authorList>
            <person name="Roach M.J."/>
            <person name="Johnson D.L."/>
            <person name="Bohlmann J."/>
            <person name="van Vuuren H.J."/>
            <person name="Jones S.J."/>
            <person name="Pretorius I.S."/>
            <person name="Schmidt S.A."/>
            <person name="Borneman A.R."/>
        </authorList>
    </citation>
    <scope>NUCLEOTIDE SEQUENCE [LARGE SCALE GENOMIC DNA]</scope>
    <source>
        <strain evidence="3">cv. Chardonnay</strain>
        <tissue evidence="2">Leaf</tissue>
    </source>
</reference>
<evidence type="ECO:0000256" key="1">
    <source>
        <dbReference type="SAM" id="MobiDB-lite"/>
    </source>
</evidence>
<dbReference type="Proteomes" id="UP000288805">
    <property type="component" value="Unassembled WGS sequence"/>
</dbReference>
<proteinExistence type="predicted"/>
<comment type="caution">
    <text evidence="2">The sequence shown here is derived from an EMBL/GenBank/DDBJ whole genome shotgun (WGS) entry which is preliminary data.</text>
</comment>